<proteinExistence type="predicted"/>
<evidence type="ECO:0000313" key="1">
    <source>
        <dbReference type="EMBL" id="PIS22778.1"/>
    </source>
</evidence>
<accession>A0A2H0XF83</accession>
<sequence length="334" mass="37884">MTNINKQILDNLRAYFVDDSLLPIKDSMLEIGRVTDFKLVYGETYDTFGLTIDSLKYYFFLSVLNSLLAETGTKTAGTVIVGDVASVRNKSVDEEGVKKQISKNTEMQSKICATYRTALKFERMSDLFETSTFKEALANVRRVFSESHEMADLAEKTVLKNKLKQESEAEFQYSLEEVALITGYDIKVGPKREINYDRMANIVRKSLKRLPLQGFYLKPTYPLGLQFDYLLKHPEVEKYGLTPYKAGSNKLQNFRVVLGKTSLNQIEELIKSSFCPADITLPNAVRELYLTGLLAKALITKDLGLLANESNFNLPSGNDVIRLVQKYIFEPLEL</sequence>
<evidence type="ECO:0000313" key="2">
    <source>
        <dbReference type="Proteomes" id="UP000231252"/>
    </source>
</evidence>
<dbReference type="AlphaFoldDB" id="A0A2H0XF83"/>
<comment type="caution">
    <text evidence="1">The sequence shown here is derived from an EMBL/GenBank/DDBJ whole genome shotgun (WGS) entry which is preliminary data.</text>
</comment>
<gene>
    <name evidence="1" type="ORF">COT50_00160</name>
</gene>
<dbReference type="EMBL" id="PEYU01000002">
    <property type="protein sequence ID" value="PIS22778.1"/>
    <property type="molecule type" value="Genomic_DNA"/>
</dbReference>
<reference evidence="2" key="1">
    <citation type="submission" date="2017-09" db="EMBL/GenBank/DDBJ databases">
        <title>Depth-based differentiation of microbial function through sediment-hosted aquifers and enrichment of novel symbionts in the deep terrestrial subsurface.</title>
        <authorList>
            <person name="Probst A.J."/>
            <person name="Ladd B."/>
            <person name="Jarett J.K."/>
            <person name="Geller-Mcgrath D.E."/>
            <person name="Sieber C.M.K."/>
            <person name="Emerson J.B."/>
            <person name="Anantharaman K."/>
            <person name="Thomas B.C."/>
            <person name="Malmstrom R."/>
            <person name="Stieglmeier M."/>
            <person name="Klingl A."/>
            <person name="Woyke T."/>
            <person name="Ryan C.M."/>
            <person name="Banfield J.F."/>
        </authorList>
    </citation>
    <scope>NUCLEOTIDE SEQUENCE [LARGE SCALE GENOMIC DNA]</scope>
</reference>
<organism evidence="1 2">
    <name type="scientific">candidate division WWE3 bacterium CG08_land_8_20_14_0_20_41_10</name>
    <dbReference type="NCBI Taxonomy" id="1975085"/>
    <lineage>
        <taxon>Bacteria</taxon>
        <taxon>Katanobacteria</taxon>
    </lineage>
</organism>
<protein>
    <submittedName>
        <fullName evidence="1">Uncharacterized protein</fullName>
    </submittedName>
</protein>
<name>A0A2H0XF83_UNCKA</name>
<dbReference type="Proteomes" id="UP000231252">
    <property type="component" value="Unassembled WGS sequence"/>
</dbReference>